<comment type="subcellular location">
    <subcellularLocation>
        <location evidence="1">Membrane</location>
        <topology evidence="1">Multi-pass membrane protein</topology>
    </subcellularLocation>
</comment>
<gene>
    <name evidence="6" type="ORF">DFH08DRAFT_902163</name>
</gene>
<evidence type="ECO:0000313" key="6">
    <source>
        <dbReference type="EMBL" id="KAJ7306306.1"/>
    </source>
</evidence>
<evidence type="ECO:0000256" key="4">
    <source>
        <dbReference type="ARBA" id="ARBA00023136"/>
    </source>
</evidence>
<reference evidence="6" key="1">
    <citation type="submission" date="2023-03" db="EMBL/GenBank/DDBJ databases">
        <title>Massive genome expansion in bonnet fungi (Mycena s.s.) driven by repeated elements and novel gene families across ecological guilds.</title>
        <authorList>
            <consortium name="Lawrence Berkeley National Laboratory"/>
            <person name="Harder C.B."/>
            <person name="Miyauchi S."/>
            <person name="Viragh M."/>
            <person name="Kuo A."/>
            <person name="Thoen E."/>
            <person name="Andreopoulos B."/>
            <person name="Lu D."/>
            <person name="Skrede I."/>
            <person name="Drula E."/>
            <person name="Henrissat B."/>
            <person name="Morin E."/>
            <person name="Kohler A."/>
            <person name="Barry K."/>
            <person name="LaButti K."/>
            <person name="Morin E."/>
            <person name="Salamov A."/>
            <person name="Lipzen A."/>
            <person name="Mereny Z."/>
            <person name="Hegedus B."/>
            <person name="Baldrian P."/>
            <person name="Stursova M."/>
            <person name="Weitz H."/>
            <person name="Taylor A."/>
            <person name="Grigoriev I.V."/>
            <person name="Nagy L.G."/>
            <person name="Martin F."/>
            <person name="Kauserud H."/>
        </authorList>
    </citation>
    <scope>NUCLEOTIDE SEQUENCE</scope>
    <source>
        <strain evidence="6">CBHHK002</strain>
    </source>
</reference>
<dbReference type="AlphaFoldDB" id="A0AAD6Z4H9"/>
<dbReference type="Proteomes" id="UP001218218">
    <property type="component" value="Unassembled WGS sequence"/>
</dbReference>
<comment type="caution">
    <text evidence="6">The sequence shown here is derived from an EMBL/GenBank/DDBJ whole genome shotgun (WGS) entry which is preliminary data.</text>
</comment>
<keyword evidence="7" id="KW-1185">Reference proteome</keyword>
<organism evidence="6 7">
    <name type="scientific">Mycena albidolilacea</name>
    <dbReference type="NCBI Taxonomy" id="1033008"/>
    <lineage>
        <taxon>Eukaryota</taxon>
        <taxon>Fungi</taxon>
        <taxon>Dikarya</taxon>
        <taxon>Basidiomycota</taxon>
        <taxon>Agaricomycotina</taxon>
        <taxon>Agaricomycetes</taxon>
        <taxon>Agaricomycetidae</taxon>
        <taxon>Agaricales</taxon>
        <taxon>Marasmiineae</taxon>
        <taxon>Mycenaceae</taxon>
        <taxon>Mycena</taxon>
    </lineage>
</organism>
<keyword evidence="3 5" id="KW-1133">Transmembrane helix</keyword>
<dbReference type="EMBL" id="JARIHO010000093">
    <property type="protein sequence ID" value="KAJ7306306.1"/>
    <property type="molecule type" value="Genomic_DNA"/>
</dbReference>
<feature type="transmembrane region" description="Helical" evidence="5">
    <location>
        <begin position="30"/>
        <end position="52"/>
    </location>
</feature>
<evidence type="ECO:0008006" key="8">
    <source>
        <dbReference type="Google" id="ProtNLM"/>
    </source>
</evidence>
<keyword evidence="4 5" id="KW-0472">Membrane</keyword>
<evidence type="ECO:0000256" key="2">
    <source>
        <dbReference type="ARBA" id="ARBA00022692"/>
    </source>
</evidence>
<protein>
    <recommendedName>
        <fullName evidence="8">Tetraspanin Tsp2</fullName>
    </recommendedName>
</protein>
<evidence type="ECO:0000256" key="1">
    <source>
        <dbReference type="ARBA" id="ARBA00004141"/>
    </source>
</evidence>
<keyword evidence="2 5" id="KW-0812">Transmembrane</keyword>
<dbReference type="GO" id="GO:0016020">
    <property type="term" value="C:membrane"/>
    <property type="evidence" value="ECO:0007669"/>
    <property type="project" value="UniProtKB-SubCell"/>
</dbReference>
<proteinExistence type="predicted"/>
<feature type="transmembrane region" description="Helical" evidence="5">
    <location>
        <begin position="196"/>
        <end position="222"/>
    </location>
</feature>
<name>A0AAD6Z4H9_9AGAR</name>
<dbReference type="Pfam" id="PF00335">
    <property type="entry name" value="Tetraspanin"/>
    <property type="match status" value="1"/>
</dbReference>
<evidence type="ECO:0000256" key="3">
    <source>
        <dbReference type="ARBA" id="ARBA00022989"/>
    </source>
</evidence>
<evidence type="ECO:0000313" key="7">
    <source>
        <dbReference type="Proteomes" id="UP001218218"/>
    </source>
</evidence>
<feature type="transmembrane region" description="Helical" evidence="5">
    <location>
        <begin position="72"/>
        <end position="94"/>
    </location>
</feature>
<evidence type="ECO:0000256" key="5">
    <source>
        <dbReference type="SAM" id="Phobius"/>
    </source>
</evidence>
<dbReference type="InterPro" id="IPR018499">
    <property type="entry name" value="Tetraspanin/Peripherin"/>
</dbReference>
<sequence>MPGAGDEDYDGVDRLRSPGSRQARWTRFKWLLFVANTILFLYSLPALIFTILVYLRTLPDSPILLVAHRTELALSTVAASVALATACLGGAGIIMNNRPFLAVYTLMLWVCFGLMVVPGYLTYKRRSLNLDGKVNQAWSQGLGAAGRLTIQNQLGCCGYFSPFIEATVSSTCYARSALPGCKAAFLAFESKTLMRWYAVAFGLVPVHIAIIAIALLCANHVTYRFGKGMMPKAYRLSREAMAVVVEAYAAQLAEQYGPDAAAHMLSASNMGSGANSPYERSPLGSAANSNVELATMPYAGRGDGGGTHVKYDSVGAGGVRDTSI</sequence>
<accession>A0AAD6Z4H9</accession>
<feature type="transmembrane region" description="Helical" evidence="5">
    <location>
        <begin position="101"/>
        <end position="121"/>
    </location>
</feature>